<feature type="transmembrane region" description="Helical" evidence="1">
    <location>
        <begin position="86"/>
        <end position="109"/>
    </location>
</feature>
<dbReference type="EMBL" id="FOFP01000012">
    <property type="protein sequence ID" value="SEQ94127.1"/>
    <property type="molecule type" value="Genomic_DNA"/>
</dbReference>
<feature type="transmembrane region" description="Helical" evidence="1">
    <location>
        <begin position="55"/>
        <end position="79"/>
    </location>
</feature>
<keyword evidence="3" id="KW-1185">Reference proteome</keyword>
<keyword evidence="1" id="KW-0812">Transmembrane</keyword>
<dbReference type="RefSeq" id="WP_069520974.1">
    <property type="nucleotide sequence ID" value="NZ_FOFP01000012.1"/>
</dbReference>
<keyword evidence="1" id="KW-0472">Membrane</keyword>
<feature type="transmembrane region" description="Helical" evidence="1">
    <location>
        <begin position="121"/>
        <end position="142"/>
    </location>
</feature>
<keyword evidence="1" id="KW-1133">Transmembrane helix</keyword>
<name>A0ABY1BIB8_9PSED</name>
<reference evidence="2 3" key="1">
    <citation type="submission" date="2016-10" db="EMBL/GenBank/DDBJ databases">
        <authorList>
            <person name="Varghese N."/>
            <person name="Submissions S."/>
        </authorList>
    </citation>
    <scope>NUCLEOTIDE SEQUENCE [LARGE SCALE GENOMIC DNA]</scope>
    <source>
        <strain evidence="2 3">CIP 109853</strain>
    </source>
</reference>
<evidence type="ECO:0000313" key="2">
    <source>
        <dbReference type="EMBL" id="SEQ94127.1"/>
    </source>
</evidence>
<organism evidence="2 3">
    <name type="scientific">Pseudomonas cuatrocienegasensis</name>
    <dbReference type="NCBI Taxonomy" id="543360"/>
    <lineage>
        <taxon>Bacteria</taxon>
        <taxon>Pseudomonadati</taxon>
        <taxon>Pseudomonadota</taxon>
        <taxon>Gammaproteobacteria</taxon>
        <taxon>Pseudomonadales</taxon>
        <taxon>Pseudomonadaceae</taxon>
        <taxon>Pseudomonas</taxon>
    </lineage>
</organism>
<sequence length="150" mass="15421">MRISLLFRPFLAAVLLATVLGSLLQTHLNLAVLQAHGIAVPVTVRLHTSGLDLLGFGPTLAALVATAFLVALPLALWLLRGRDALGWPLFALAGALSLLAALAVANALAPMPTLIAANRTLAGTLGLMACASAGGLLFYALLRPTRGRVA</sequence>
<dbReference type="Proteomes" id="UP000198512">
    <property type="component" value="Unassembled WGS sequence"/>
</dbReference>
<protein>
    <submittedName>
        <fullName evidence="2">Uncharacterized protein</fullName>
    </submittedName>
</protein>
<gene>
    <name evidence="2" type="ORF">SAMN05216600_11222</name>
</gene>
<comment type="caution">
    <text evidence="2">The sequence shown here is derived from an EMBL/GenBank/DDBJ whole genome shotgun (WGS) entry which is preliminary data.</text>
</comment>
<evidence type="ECO:0000256" key="1">
    <source>
        <dbReference type="SAM" id="Phobius"/>
    </source>
</evidence>
<accession>A0ABY1BIB8</accession>
<proteinExistence type="predicted"/>
<evidence type="ECO:0000313" key="3">
    <source>
        <dbReference type="Proteomes" id="UP000198512"/>
    </source>
</evidence>